<dbReference type="EMBL" id="OC320817">
    <property type="protein sequence ID" value="CAD7408886.1"/>
    <property type="molecule type" value="Genomic_DNA"/>
</dbReference>
<reference evidence="1" key="1">
    <citation type="submission" date="2020-11" db="EMBL/GenBank/DDBJ databases">
        <authorList>
            <person name="Tran Van P."/>
        </authorList>
    </citation>
    <scope>NUCLEOTIDE SEQUENCE</scope>
</reference>
<protein>
    <submittedName>
        <fullName evidence="1">Uncharacterized protein</fullName>
    </submittedName>
</protein>
<sequence length="286" mass="31413">MFDVGSYAWSYTPGTSSGFCLTYAQNKLRSIRDGVSLWPPSIRKSRIEEALYLRNNHYVEEAAAFVMDNPRGFDLESARKDSSKSSYGRESDGGIDTNKYRMVFVINCDLGMCIGKTASQVVMSSVVWGSPLGGLTGLHVLVPNWISVGLQSEYCAGYSIVRVIPPKRHGGLFVAADNLLSAGTVLPNRAGNSLPGALQDHIDVKRWKRVRPSSPLQLNIQDMVRPQPRFLIMSRVDDGETLKGASLFIPGRVINGAAKSEVSIRKLRDCTVMNQTINDVQTVSVI</sequence>
<name>A0A7R9D801_TIMCR</name>
<evidence type="ECO:0000313" key="1">
    <source>
        <dbReference type="EMBL" id="CAD7408886.1"/>
    </source>
</evidence>
<accession>A0A7R9D801</accession>
<gene>
    <name evidence="1" type="ORF">TCEB3V08_LOCUS9742</name>
</gene>
<proteinExistence type="predicted"/>
<organism evidence="1">
    <name type="scientific">Timema cristinae</name>
    <name type="common">Walking stick</name>
    <dbReference type="NCBI Taxonomy" id="61476"/>
    <lineage>
        <taxon>Eukaryota</taxon>
        <taxon>Metazoa</taxon>
        <taxon>Ecdysozoa</taxon>
        <taxon>Arthropoda</taxon>
        <taxon>Hexapoda</taxon>
        <taxon>Insecta</taxon>
        <taxon>Pterygota</taxon>
        <taxon>Neoptera</taxon>
        <taxon>Polyneoptera</taxon>
        <taxon>Phasmatodea</taxon>
        <taxon>Timematodea</taxon>
        <taxon>Timematoidea</taxon>
        <taxon>Timematidae</taxon>
        <taxon>Timema</taxon>
    </lineage>
</organism>
<dbReference type="AlphaFoldDB" id="A0A7R9D801"/>